<dbReference type="GeneID" id="116413357"/>
<dbReference type="PANTHER" id="PTHR46472:SF1">
    <property type="entry name" value="NUCLEOREDOXIN"/>
    <property type="match status" value="1"/>
</dbReference>
<name>A0A6J3C584_GALME</name>
<dbReference type="RefSeq" id="XP_031767862.2">
    <property type="nucleotide sequence ID" value="XM_031912002.2"/>
</dbReference>
<dbReference type="GO" id="GO:0030178">
    <property type="term" value="P:negative regulation of Wnt signaling pathway"/>
    <property type="evidence" value="ECO:0007669"/>
    <property type="project" value="TreeGrafter"/>
</dbReference>
<feature type="domain" description="Thioredoxin-like fold" evidence="1">
    <location>
        <begin position="39"/>
        <end position="131"/>
    </location>
</feature>
<dbReference type="KEGG" id="gmw:116413357"/>
<dbReference type="Gene3D" id="3.40.30.10">
    <property type="entry name" value="Glutaredoxin"/>
    <property type="match status" value="1"/>
</dbReference>
<dbReference type="GO" id="GO:0005634">
    <property type="term" value="C:nucleus"/>
    <property type="evidence" value="ECO:0007669"/>
    <property type="project" value="TreeGrafter"/>
</dbReference>
<dbReference type="Proteomes" id="UP001652740">
    <property type="component" value="Unplaced"/>
</dbReference>
<dbReference type="GO" id="GO:0031397">
    <property type="term" value="P:negative regulation of protein ubiquitination"/>
    <property type="evidence" value="ECO:0007669"/>
    <property type="project" value="TreeGrafter"/>
</dbReference>
<gene>
    <name evidence="3" type="primary">LOC116413357</name>
</gene>
<evidence type="ECO:0000313" key="3">
    <source>
        <dbReference type="RefSeq" id="XP_031767862.2"/>
    </source>
</evidence>
<protein>
    <submittedName>
        <fullName evidence="3">Uncharacterized protein LOC116413357</fullName>
    </submittedName>
</protein>
<evidence type="ECO:0000259" key="1">
    <source>
        <dbReference type="Pfam" id="PF13905"/>
    </source>
</evidence>
<evidence type="ECO:0000313" key="2">
    <source>
        <dbReference type="Proteomes" id="UP001652740"/>
    </source>
</evidence>
<organism evidence="2 3">
    <name type="scientific">Galleria mellonella</name>
    <name type="common">Greater wax moth</name>
    <dbReference type="NCBI Taxonomy" id="7137"/>
    <lineage>
        <taxon>Eukaryota</taxon>
        <taxon>Metazoa</taxon>
        <taxon>Ecdysozoa</taxon>
        <taxon>Arthropoda</taxon>
        <taxon>Hexapoda</taxon>
        <taxon>Insecta</taxon>
        <taxon>Pterygota</taxon>
        <taxon>Neoptera</taxon>
        <taxon>Endopterygota</taxon>
        <taxon>Lepidoptera</taxon>
        <taxon>Glossata</taxon>
        <taxon>Ditrysia</taxon>
        <taxon>Pyraloidea</taxon>
        <taxon>Pyralidae</taxon>
        <taxon>Galleriinae</taxon>
        <taxon>Galleria</taxon>
    </lineage>
</organism>
<dbReference type="PANTHER" id="PTHR46472">
    <property type="entry name" value="NUCLEOREDOXIN"/>
    <property type="match status" value="1"/>
</dbReference>
<proteinExistence type="predicted"/>
<accession>A0A6J3C584</accession>
<dbReference type="GO" id="GO:0004791">
    <property type="term" value="F:thioredoxin-disulfide reductase (NADPH) activity"/>
    <property type="evidence" value="ECO:0007669"/>
    <property type="project" value="TreeGrafter"/>
</dbReference>
<sequence>MSNADTPHMFSPYDWLDEAVIYNKRYEIIPSEWIRENTDVLVLLFSARGTDRNGIVEKFYEIYENVKFLNLPIEVIYVPLEETEEEMKQSFEKQANWFTLKPYDPLVLKLKYMYDITCIPHILVLKIDGTIISTHGMVDLEQYGKNAILTWLSTSASSKNHRKLSKDAAMYGDKWNYINAQSNTSKHDSYLRKFSIPETL</sequence>
<dbReference type="InParanoid" id="A0A6J3C584"/>
<dbReference type="Pfam" id="PF13905">
    <property type="entry name" value="Thioredoxin_8"/>
    <property type="match status" value="1"/>
</dbReference>
<dbReference type="InterPro" id="IPR012336">
    <property type="entry name" value="Thioredoxin-like_fold"/>
</dbReference>
<reference evidence="3" key="1">
    <citation type="submission" date="2025-08" db="UniProtKB">
        <authorList>
            <consortium name="RefSeq"/>
        </authorList>
    </citation>
    <scope>IDENTIFICATION</scope>
    <source>
        <tissue evidence="3">Whole larvae</tissue>
    </source>
</reference>
<dbReference type="AlphaFoldDB" id="A0A6J3C584"/>
<keyword evidence="2" id="KW-1185">Reference proteome</keyword>